<proteinExistence type="predicted"/>
<dbReference type="InterPro" id="IPR050228">
    <property type="entry name" value="Carboxylesterase_BioH"/>
</dbReference>
<dbReference type="GO" id="GO:0016787">
    <property type="term" value="F:hydrolase activity"/>
    <property type="evidence" value="ECO:0007669"/>
    <property type="project" value="UniProtKB-KW"/>
</dbReference>
<evidence type="ECO:0000313" key="2">
    <source>
        <dbReference type="EMBL" id="GIQ68957.1"/>
    </source>
</evidence>
<dbReference type="PANTHER" id="PTHR43194:SF2">
    <property type="entry name" value="PEROXISOMAL MEMBRANE PROTEIN LPX1"/>
    <property type="match status" value="1"/>
</dbReference>
<dbReference type="Pfam" id="PF00561">
    <property type="entry name" value="Abhydrolase_1"/>
    <property type="match status" value="1"/>
</dbReference>
<reference evidence="2" key="1">
    <citation type="submission" date="2021-04" db="EMBL/GenBank/DDBJ databases">
        <title>Draft genome sequence of Xylanibacillus composti strain K13.</title>
        <authorList>
            <person name="Uke A."/>
            <person name="Chhe C."/>
            <person name="Baramee S."/>
            <person name="Kosugi A."/>
        </authorList>
    </citation>
    <scope>NUCLEOTIDE SEQUENCE</scope>
    <source>
        <strain evidence="2">K13</strain>
    </source>
</reference>
<protein>
    <submittedName>
        <fullName evidence="2">Alpha/beta hydrolase</fullName>
    </submittedName>
</protein>
<dbReference type="Gene3D" id="3.40.50.1820">
    <property type="entry name" value="alpha/beta hydrolase"/>
    <property type="match status" value="1"/>
</dbReference>
<dbReference type="InterPro" id="IPR000639">
    <property type="entry name" value="Epox_hydrolase-like"/>
</dbReference>
<dbReference type="PANTHER" id="PTHR43194">
    <property type="entry name" value="HYDROLASE ALPHA/BETA FOLD FAMILY"/>
    <property type="match status" value="1"/>
</dbReference>
<evidence type="ECO:0000259" key="1">
    <source>
        <dbReference type="Pfam" id="PF00561"/>
    </source>
</evidence>
<keyword evidence="3" id="KW-1185">Reference proteome</keyword>
<name>A0A8J4H105_9BACL</name>
<dbReference type="EMBL" id="BOVK01000022">
    <property type="protein sequence ID" value="GIQ68957.1"/>
    <property type="molecule type" value="Genomic_DNA"/>
</dbReference>
<comment type="caution">
    <text evidence="2">The sequence shown here is derived from an EMBL/GenBank/DDBJ whole genome shotgun (WGS) entry which is preliminary data.</text>
</comment>
<dbReference type="Proteomes" id="UP000677918">
    <property type="component" value="Unassembled WGS sequence"/>
</dbReference>
<sequence length="256" mass="27557">MQILTHQEHGSGNPVVLLHGFPGSSAYWQLMLPQSAAACRVYTPDLPGHGASPLPDGEASIDAYADAVAAWMRHIGLGRATILGHSMGGYTALALLERHPDAVSAIGLIHSTPYADSDEAKQNRLNQIARIREEGMDTFVEGMVPKLFAPQHLTSMPEHIETVKAIGRRNPPEGAMYALEAMRKRPERLHLLQQAGVPVLLVAGEEDQVISPARTLVVEGDHVTSASLPGCGHMGMYERPAQLADVIISFVTQTAL</sequence>
<organism evidence="2 3">
    <name type="scientific">Xylanibacillus composti</name>
    <dbReference type="NCBI Taxonomy" id="1572762"/>
    <lineage>
        <taxon>Bacteria</taxon>
        <taxon>Bacillati</taxon>
        <taxon>Bacillota</taxon>
        <taxon>Bacilli</taxon>
        <taxon>Bacillales</taxon>
        <taxon>Paenibacillaceae</taxon>
        <taxon>Xylanibacillus</taxon>
    </lineage>
</organism>
<evidence type="ECO:0000313" key="3">
    <source>
        <dbReference type="Proteomes" id="UP000677918"/>
    </source>
</evidence>
<dbReference type="InterPro" id="IPR000073">
    <property type="entry name" value="AB_hydrolase_1"/>
</dbReference>
<gene>
    <name evidence="2" type="ORF">XYCOK13_17810</name>
</gene>
<feature type="domain" description="AB hydrolase-1" evidence="1">
    <location>
        <begin position="13"/>
        <end position="240"/>
    </location>
</feature>
<accession>A0A8J4H105</accession>
<dbReference type="SUPFAM" id="SSF53474">
    <property type="entry name" value="alpha/beta-Hydrolases"/>
    <property type="match status" value="1"/>
</dbReference>
<dbReference type="PRINTS" id="PR00412">
    <property type="entry name" value="EPOXHYDRLASE"/>
</dbReference>
<dbReference type="InterPro" id="IPR029058">
    <property type="entry name" value="AB_hydrolase_fold"/>
</dbReference>
<dbReference type="PRINTS" id="PR00111">
    <property type="entry name" value="ABHYDROLASE"/>
</dbReference>
<keyword evidence="2" id="KW-0378">Hydrolase</keyword>
<dbReference type="AlphaFoldDB" id="A0A8J4H105"/>